<accession>A0ABS3YWR5</accession>
<dbReference type="EMBL" id="JAGHKO010000004">
    <property type="protein sequence ID" value="MBO9201942.1"/>
    <property type="molecule type" value="Genomic_DNA"/>
</dbReference>
<sequence length="403" mass="43925">MKYLIFVMLVVYCTGCANTSVKPLISPEQALSIDSLPGQCPFLTKDEKGNTVMSWVRLVNDSTAAFCYAICKDGKTFGAPVVIPGSGNIQPHGENMPKIIFKPSHEIIALWGEGNANPKNKYSGLVYYVQSFDEGKSWTAPKPLVSDTAGYDQRYYDIALLPNGEAGIVWLDNRKTITREGSALFFATTQGSHGFDNARLISQPCCPCCRTDLFVDKKGSVHVLYRGIIDDSIRDMVHMVSTNAGNTFTAPERISNDNWVLNGCPHTGPAMTENADGLHFSWFTGGKIKGCFYTRSTDNGHSFVQHDSVSAQGSHPQLASLSNGTVVIVWDESKVANSTVSKKIGLQVRDKDGKSEGFSFLTADSSAASFPVLSTLNDHQSIVAYTLNNGDKPYVTYQLVTIN</sequence>
<evidence type="ECO:0000256" key="1">
    <source>
        <dbReference type="SAM" id="SignalP"/>
    </source>
</evidence>
<protein>
    <submittedName>
        <fullName evidence="2">Exo-alpha-sialidase</fullName>
    </submittedName>
</protein>
<feature type="signal peptide" evidence="1">
    <location>
        <begin position="1"/>
        <end position="19"/>
    </location>
</feature>
<gene>
    <name evidence="2" type="ORF">J7I42_16780</name>
</gene>
<dbReference type="SUPFAM" id="SSF50939">
    <property type="entry name" value="Sialidases"/>
    <property type="match status" value="1"/>
</dbReference>
<dbReference type="CDD" id="cd15482">
    <property type="entry name" value="Sialidase_non-viral"/>
    <property type="match status" value="1"/>
</dbReference>
<organism evidence="2 3">
    <name type="scientific">Niastella soli</name>
    <dbReference type="NCBI Taxonomy" id="2821487"/>
    <lineage>
        <taxon>Bacteria</taxon>
        <taxon>Pseudomonadati</taxon>
        <taxon>Bacteroidota</taxon>
        <taxon>Chitinophagia</taxon>
        <taxon>Chitinophagales</taxon>
        <taxon>Chitinophagaceae</taxon>
        <taxon>Niastella</taxon>
    </lineage>
</organism>
<reference evidence="2 3" key="1">
    <citation type="submission" date="2021-03" db="EMBL/GenBank/DDBJ databases">
        <title>Assistant Professor.</title>
        <authorList>
            <person name="Huq M.A."/>
        </authorList>
    </citation>
    <scope>NUCLEOTIDE SEQUENCE [LARGE SCALE GENOMIC DNA]</scope>
    <source>
        <strain evidence="2 3">MAH-29</strain>
    </source>
</reference>
<feature type="chain" id="PRO_5046666750" evidence="1">
    <location>
        <begin position="20"/>
        <end position="403"/>
    </location>
</feature>
<keyword evidence="1" id="KW-0732">Signal</keyword>
<proteinExistence type="predicted"/>
<dbReference type="InterPro" id="IPR036278">
    <property type="entry name" value="Sialidase_sf"/>
</dbReference>
<comment type="caution">
    <text evidence="2">The sequence shown here is derived from an EMBL/GenBank/DDBJ whole genome shotgun (WGS) entry which is preliminary data.</text>
</comment>
<evidence type="ECO:0000313" key="3">
    <source>
        <dbReference type="Proteomes" id="UP000677244"/>
    </source>
</evidence>
<keyword evidence="3" id="KW-1185">Reference proteome</keyword>
<evidence type="ECO:0000313" key="2">
    <source>
        <dbReference type="EMBL" id="MBO9201942.1"/>
    </source>
</evidence>
<dbReference type="RefSeq" id="WP_209139999.1">
    <property type="nucleotide sequence ID" value="NZ_JAGHKO010000004.1"/>
</dbReference>
<dbReference type="Proteomes" id="UP000677244">
    <property type="component" value="Unassembled WGS sequence"/>
</dbReference>
<dbReference type="Gene3D" id="2.120.10.10">
    <property type="match status" value="1"/>
</dbReference>
<name>A0ABS3YWR5_9BACT</name>